<dbReference type="Gene3D" id="2.60.40.1930">
    <property type="match status" value="1"/>
</dbReference>
<dbReference type="Pfam" id="PF17973">
    <property type="entry name" value="bMG10"/>
    <property type="match status" value="1"/>
</dbReference>
<dbReference type="InterPro" id="IPR041246">
    <property type="entry name" value="Bact_MG10"/>
</dbReference>
<dbReference type="InterPro" id="IPR047565">
    <property type="entry name" value="Alpha-macroglob_thiol-ester_cl"/>
</dbReference>
<dbReference type="PANTHER" id="PTHR40094">
    <property type="entry name" value="ALPHA-2-MACROGLOBULIN HOMOLOG"/>
    <property type="match status" value="1"/>
</dbReference>
<dbReference type="InterPro" id="IPR021868">
    <property type="entry name" value="Alpha_2_Macroglob_MG3"/>
</dbReference>
<dbReference type="Pfam" id="PF17972">
    <property type="entry name" value="bMG5"/>
    <property type="match status" value="1"/>
</dbReference>
<gene>
    <name evidence="5" type="ORF">ACFSRZ_08390</name>
</gene>
<sequence length="1837" mass="207593">MSLPKTTVLAVCMLLLFSCKGKKIEPDNIYKYKNYISYTTSGIVSSTEHIKINLTRSIDQWETGEELPKEVIKVYPKTKGKTVLKNSTTLVFTPDQSLKSDTEYSVTVQLDQLFKDVAEDQKKYTFQFKTIKPSFTASTNNLQSYDKDWQYVEGVIKSADVIGLEEAKKLLTVKQGKKDIKIKWNESFKNSRYFDFRLDSIQRFLQDSEIEVRWNGKAIGSDIKGKETITIPGKNNFKVTDVEIVNGKQQYIAINFSDPLQKNQNFRGLISIQNVQTPKFIVDGNVLKVYYSGQIPGTSDVQVFEGVKNTDGYKLKNAFQRVLLFEELKPEVRLLSSGTILPNSQNLKFNFEAVNLSAVDIRVIKVFQNNVLQFLQYNNLNSSSDIKRVGRRVLKKTIRLIEDPSQNTKNWKAYSVDLSRLLKADPGAIYRIELSFEKSYSLYDCDENTTVANIEEVEEQYENDEEKEELYWDNKLYSYRDYSYNWRQRDNPCYDAYYNYTRTVSQNLLASNLGVIAKKGNQKNYFFAITDILTAQPIQGAKVELYNFQQQRFHQMTTNSEGVATYDADKEAYFAIISKAGNTTYVKLTDGNSLSLSKFDVSGVKTQKGIKGFIYGERGVWRPGDSIHLNFVLNDNDNKLPKKHPVKLEVRDPNGKMIYKKVTVDNVQQFYSFPFATTTENITGVYQATVSVGGAKFRKGLKVETVKPNRLKIDLDFEKEVFSSSSPLKGKLQVNWLHGAPARNIKAEIDAKLVNVTTTFKGYKNYVFNDPTRNYYTEEVKLFEGRVNENGSANINKNINVGKNAPGMLRINFLVKAYENGGDFSIDAFSKKYAPYPSFVGLSSPKADDYGSYQTGTKHRFQIASVTDQGKPIKKREIEVKIYKIEWRWWWNSGRDNLSSYNSDRYHRPYKTIKVTTGEKGIGTFDVNIPKEERGRYLIRVIDPASGHATGRTLYFYDNWWENSPTDDKEAAKMLIFNTDKETYQVGETAKVTFPSAHVAKALISLENGTEVLQHQWVNTKKGRTVVEIPITKKMMPNFFVNISLLQPHAKVENDLPIRLYGTIPVKVEDPSTRLQPIITMPDTVEPEKEFKVTVSEKNNKPMTYTLAIVEEGLLDLTRFKTPNPYGTFYAREALGVRTWDIYDDVIGAYTGSIDQVFAIGGDGTSSAAKNRKANRFKPVVKYLGPFTLRAGQKTHNVKLPNYIGAVRTMVVAGNISNEAYGNAEKSVTVKKPLMVLASLPRKLSPGEQVTLPVTVFATEKNIKEVSVQLQLGNGIEVVGKNEALLKFSKTGEQITEFKLDVSKANGIKTIGVIAKSGLKTAKFAVEIDVENPNPITSKVTNKILQANENATIDFETFGVTGTNSAVVQVSSVPPIDFDGRLAYLIQYPHGCVEQTTSSVFPQLFMTDLFDLSSNKKAKIEFNIKKGIERLGHFQRPNGGMSYWIGENSANDWGSSYAGHFMLEAEKKGYVLPFAFKSNWVRYQKEAARNWKPSYDDYSDLNQAYRLYTLALSGNPDLGAMNRLREYDRISNDAKWRLAAAYALVGQKQASKALANTASIEFSNGSYSYSYGSVTRNKAMALETMVLLKDDRRFDFAKSIAKDLSSNDWMSTQTTAYSLLAMGKMLADNGGKSIKVEYKIKDTEKTLSTQRSMVERELKISEGKNQIQLKNVAGNTLYVSVIAKGKLPLGNEINVKRGFAAEIKYTLPNGTPVNVAQLKQGQDFVATVTVKNLKSEWVKDIALTQLFPSGWEIVNTRFTDYGSSVNSKARYTDIRDDRVNFYFDLGRKGTGSAEKTFSVLLNASYLGKYYLPGIQVEAMYDNDYLVRSKGQWIEVVK</sequence>
<dbReference type="Pfam" id="PF00207">
    <property type="entry name" value="A2M"/>
    <property type="match status" value="1"/>
</dbReference>
<dbReference type="InterPro" id="IPR011626">
    <property type="entry name" value="Alpha-macroglobulin_TED"/>
</dbReference>
<dbReference type="PROSITE" id="PS51257">
    <property type="entry name" value="PROKAR_LIPOPROTEIN"/>
    <property type="match status" value="1"/>
</dbReference>
<dbReference type="CDD" id="cd02891">
    <property type="entry name" value="A2M_like"/>
    <property type="match status" value="1"/>
</dbReference>
<comment type="caution">
    <text evidence="5">The sequence shown here is derived from an EMBL/GenBank/DDBJ whole genome shotgun (WGS) entry which is preliminary data.</text>
</comment>
<dbReference type="Pfam" id="PF01835">
    <property type="entry name" value="MG2"/>
    <property type="match status" value="1"/>
</dbReference>
<dbReference type="SUPFAM" id="SSF48239">
    <property type="entry name" value="Terpenoid cyclases/Protein prenyltransferases"/>
    <property type="match status" value="1"/>
</dbReference>
<keyword evidence="6" id="KW-1185">Reference proteome</keyword>
<evidence type="ECO:0000256" key="1">
    <source>
        <dbReference type="ARBA" id="ARBA00010556"/>
    </source>
</evidence>
<feature type="domain" description="Alpha-2-macroglobulin bait region" evidence="3">
    <location>
        <begin position="975"/>
        <end position="1117"/>
    </location>
</feature>
<dbReference type="InterPro" id="IPR011625">
    <property type="entry name" value="A2M_N_BRD"/>
</dbReference>
<comment type="similarity">
    <text evidence="1">Belongs to the protease inhibitor I39 (alpha-2-macroglobulin) family. Bacterial alpha-2-macroglobulin subfamily.</text>
</comment>
<feature type="domain" description="Alpha-2-macroglobulin" evidence="4">
    <location>
        <begin position="1180"/>
        <end position="1270"/>
    </location>
</feature>
<dbReference type="InterPro" id="IPR008930">
    <property type="entry name" value="Terpenoid_cyclase/PrenylTrfase"/>
</dbReference>
<evidence type="ECO:0000259" key="4">
    <source>
        <dbReference type="SMART" id="SM01360"/>
    </source>
</evidence>
<name>A0ABW5LTP7_9FLAO</name>
<evidence type="ECO:0000313" key="6">
    <source>
        <dbReference type="Proteomes" id="UP001597508"/>
    </source>
</evidence>
<dbReference type="InterPro" id="IPR001599">
    <property type="entry name" value="Macroglobln_a2"/>
</dbReference>
<evidence type="ECO:0000259" key="3">
    <source>
        <dbReference type="SMART" id="SM01359"/>
    </source>
</evidence>
<proteinExistence type="inferred from homology"/>
<keyword evidence="2" id="KW-0732">Signal</keyword>
<dbReference type="Pfam" id="PF11974">
    <property type="entry name" value="bMG3"/>
    <property type="match status" value="1"/>
</dbReference>
<protein>
    <submittedName>
        <fullName evidence="5">Alpha-2-macroglobulin</fullName>
    </submittedName>
</protein>
<dbReference type="SMART" id="SM01419">
    <property type="entry name" value="Thiol-ester_cl"/>
    <property type="match status" value="1"/>
</dbReference>
<evidence type="ECO:0000256" key="2">
    <source>
        <dbReference type="ARBA" id="ARBA00022729"/>
    </source>
</evidence>
<dbReference type="Pfam" id="PF07703">
    <property type="entry name" value="A2M_BRD"/>
    <property type="match status" value="1"/>
</dbReference>
<dbReference type="Gene3D" id="1.50.10.20">
    <property type="match status" value="1"/>
</dbReference>
<dbReference type="InterPro" id="IPR041203">
    <property type="entry name" value="Bact_A2M_MG5"/>
</dbReference>
<evidence type="ECO:0000313" key="5">
    <source>
        <dbReference type="EMBL" id="MFD2567388.1"/>
    </source>
</evidence>
<dbReference type="Proteomes" id="UP001597508">
    <property type="component" value="Unassembled WGS sequence"/>
</dbReference>
<accession>A0ABW5LTP7</accession>
<dbReference type="InterPro" id="IPR051802">
    <property type="entry name" value="YfhM-like"/>
</dbReference>
<dbReference type="EMBL" id="JBHULH010000004">
    <property type="protein sequence ID" value="MFD2567388.1"/>
    <property type="molecule type" value="Genomic_DNA"/>
</dbReference>
<dbReference type="InterPro" id="IPR002890">
    <property type="entry name" value="MG2"/>
</dbReference>
<dbReference type="Pfam" id="PF07678">
    <property type="entry name" value="TED_complement"/>
    <property type="match status" value="1"/>
</dbReference>
<dbReference type="Pfam" id="PF17962">
    <property type="entry name" value="bMG6"/>
    <property type="match status" value="1"/>
</dbReference>
<dbReference type="SMART" id="SM01359">
    <property type="entry name" value="A2M_N_2"/>
    <property type="match status" value="1"/>
</dbReference>
<dbReference type="InterPro" id="IPR041462">
    <property type="entry name" value="Bact_A2M_MG6"/>
</dbReference>
<reference evidence="6" key="1">
    <citation type="journal article" date="2019" name="Int. J. Syst. Evol. Microbiol.">
        <title>The Global Catalogue of Microorganisms (GCM) 10K type strain sequencing project: providing services to taxonomists for standard genome sequencing and annotation.</title>
        <authorList>
            <consortium name="The Broad Institute Genomics Platform"/>
            <consortium name="The Broad Institute Genome Sequencing Center for Infectious Disease"/>
            <person name="Wu L."/>
            <person name="Ma J."/>
        </authorList>
    </citation>
    <scope>NUCLEOTIDE SEQUENCE [LARGE SCALE GENOMIC DNA]</scope>
    <source>
        <strain evidence="6">KCTC 52127</strain>
    </source>
</reference>
<dbReference type="SMART" id="SM01360">
    <property type="entry name" value="A2M"/>
    <property type="match status" value="1"/>
</dbReference>
<organism evidence="5 6">
    <name type="scientific">Pseudotenacibaculum haliotis</name>
    <dbReference type="NCBI Taxonomy" id="1862138"/>
    <lineage>
        <taxon>Bacteria</taxon>
        <taxon>Pseudomonadati</taxon>
        <taxon>Bacteroidota</taxon>
        <taxon>Flavobacteriia</taxon>
        <taxon>Flavobacteriales</taxon>
        <taxon>Flavobacteriaceae</taxon>
        <taxon>Pseudotenacibaculum</taxon>
    </lineage>
</organism>
<dbReference type="RefSeq" id="WP_379666099.1">
    <property type="nucleotide sequence ID" value="NZ_JBHULH010000004.1"/>
</dbReference>
<dbReference type="PANTHER" id="PTHR40094:SF1">
    <property type="entry name" value="UBIQUITIN DOMAIN-CONTAINING PROTEIN"/>
    <property type="match status" value="1"/>
</dbReference>